<keyword evidence="3" id="KW-0274">FAD</keyword>
<keyword evidence="4" id="KW-0560">Oxidoreductase</keyword>
<dbReference type="Pfam" id="PF00743">
    <property type="entry name" value="FMO-like"/>
    <property type="match status" value="1"/>
</dbReference>
<organism evidence="5 6">
    <name type="scientific">Arthrobacter jiangjiafuii</name>
    <dbReference type="NCBI Taxonomy" id="2817475"/>
    <lineage>
        <taxon>Bacteria</taxon>
        <taxon>Bacillati</taxon>
        <taxon>Actinomycetota</taxon>
        <taxon>Actinomycetes</taxon>
        <taxon>Micrococcales</taxon>
        <taxon>Micrococcaceae</taxon>
        <taxon>Arthrobacter</taxon>
    </lineage>
</organism>
<dbReference type="AlphaFoldDB" id="A0A975M462"/>
<evidence type="ECO:0000256" key="2">
    <source>
        <dbReference type="ARBA" id="ARBA00022630"/>
    </source>
</evidence>
<sequence length="659" mass="73050">MTAASTGDLLTTPDDLFWQEHSESITESDEELLRIVGSADLPALLAALAAATADTSFLSGDLRPPLTPVDTVGHPHGGMTPLQQERGRKVAFAALKRLRDEGITRARMLSEAETDTILEYLGNGHTEWAGMLRHELDLAPDKNGAPDWRFEDVAAGRDFTALIVGSGVAGLAAAHRFRQAGVPFAIIEATDRLGGTWQKNRYPGVRLDTPTFGYTYSFAQRTDWPQQFAEGHEIREYLETVAERSGVASLIEYGSALISAEWDGDAGAWSVTTETAAGTRQVRQFNAVITATGQLDIPNIPDFPGQASFTGTAVHSQEWDERTDWQGKRVAVIGTGASAYQIVPAICAGVERMVVFQRSAPWMLPAPAYHKPMTEVFSWLSRKVPHYAQWYRLWVTVLGIPGRFHTVRAEKDWPGAPLSVSPRNQQVRDELTRILGEQFSGHPELLKHAVPDYPPGAKRMLRDNGVWAKALTSKNVTLETSPIREITPTGIVTADGTHHEVDVIVYATGFRPSEYLEGIEIKGKEGIEIHDAWDGDARAYNGVTVPGFPNFFMVYGPNVGGVVAGSLHFMLERAGEYALKAIREVLERGIKAVDVRPEALDRFVEWVDTENRQMAWGQPYVRTWYQNSRGRVSQIWPFTNVEYWEATESLDPEDYDFLA</sequence>
<evidence type="ECO:0000313" key="6">
    <source>
        <dbReference type="Proteomes" id="UP000676885"/>
    </source>
</evidence>
<gene>
    <name evidence="5" type="ORF">KKR91_13970</name>
</gene>
<dbReference type="InterPro" id="IPR051209">
    <property type="entry name" value="FAD-bind_Monooxygenase_sf"/>
</dbReference>
<keyword evidence="6" id="KW-1185">Reference proteome</keyword>
<dbReference type="GO" id="GO:0004499">
    <property type="term" value="F:N,N-dimethylaniline monooxygenase activity"/>
    <property type="evidence" value="ECO:0007669"/>
    <property type="project" value="InterPro"/>
</dbReference>
<accession>A0A975M462</accession>
<evidence type="ECO:0000256" key="3">
    <source>
        <dbReference type="ARBA" id="ARBA00022827"/>
    </source>
</evidence>
<dbReference type="RefSeq" id="WP_210227887.1">
    <property type="nucleotide sequence ID" value="NZ_CP076022.1"/>
</dbReference>
<evidence type="ECO:0000256" key="1">
    <source>
        <dbReference type="ARBA" id="ARBA00010139"/>
    </source>
</evidence>
<dbReference type="KEGG" id="ajg:KKR91_13970"/>
<proteinExistence type="inferred from homology"/>
<dbReference type="Gene3D" id="3.50.50.60">
    <property type="entry name" value="FAD/NAD(P)-binding domain"/>
    <property type="match status" value="2"/>
</dbReference>
<protein>
    <submittedName>
        <fullName evidence="5">NAD(P)/FAD-dependent oxidoreductase</fullName>
    </submittedName>
</protein>
<dbReference type="EMBL" id="CP076022">
    <property type="protein sequence ID" value="QWC09570.1"/>
    <property type="molecule type" value="Genomic_DNA"/>
</dbReference>
<dbReference type="GO" id="GO:0050661">
    <property type="term" value="F:NADP binding"/>
    <property type="evidence" value="ECO:0007669"/>
    <property type="project" value="InterPro"/>
</dbReference>
<reference evidence="5 6" key="1">
    <citation type="submission" date="2021-05" db="EMBL/GenBank/DDBJ databases">
        <title>Novel species in genus Arthrobacter.</title>
        <authorList>
            <person name="Zhang G."/>
        </authorList>
    </citation>
    <scope>NUCLEOTIDE SEQUENCE [LARGE SCALE GENOMIC DNA]</scope>
    <source>
        <strain evidence="6">zg-ZUI227</strain>
    </source>
</reference>
<comment type="similarity">
    <text evidence="1">Belongs to the FAD-binding monooxygenase family.</text>
</comment>
<dbReference type="InterPro" id="IPR036188">
    <property type="entry name" value="FAD/NAD-bd_sf"/>
</dbReference>
<dbReference type="PANTHER" id="PTHR42877:SF4">
    <property type="entry name" value="FAD_NAD(P)-BINDING DOMAIN-CONTAINING PROTEIN-RELATED"/>
    <property type="match status" value="1"/>
</dbReference>
<name>A0A975M462_9MICC</name>
<evidence type="ECO:0000256" key="4">
    <source>
        <dbReference type="ARBA" id="ARBA00023002"/>
    </source>
</evidence>
<dbReference type="GO" id="GO:0050660">
    <property type="term" value="F:flavin adenine dinucleotide binding"/>
    <property type="evidence" value="ECO:0007669"/>
    <property type="project" value="InterPro"/>
</dbReference>
<dbReference type="PANTHER" id="PTHR42877">
    <property type="entry name" value="L-ORNITHINE N(5)-MONOOXYGENASE-RELATED"/>
    <property type="match status" value="1"/>
</dbReference>
<evidence type="ECO:0000313" key="5">
    <source>
        <dbReference type="EMBL" id="QWC09570.1"/>
    </source>
</evidence>
<keyword evidence="2" id="KW-0285">Flavoprotein</keyword>
<dbReference type="SUPFAM" id="SSF51905">
    <property type="entry name" value="FAD/NAD(P)-binding domain"/>
    <property type="match status" value="1"/>
</dbReference>
<dbReference type="InterPro" id="IPR020946">
    <property type="entry name" value="Flavin_mOase-like"/>
</dbReference>
<dbReference type="Proteomes" id="UP000676885">
    <property type="component" value="Chromosome"/>
</dbReference>